<protein>
    <submittedName>
        <fullName evidence="8">Aminotransferase class V-fold PLP-dependent enzyme</fullName>
    </submittedName>
</protein>
<dbReference type="Pfam" id="PF01276">
    <property type="entry name" value="OKR_DC_1"/>
    <property type="match status" value="1"/>
</dbReference>
<evidence type="ECO:0000256" key="2">
    <source>
        <dbReference type="ARBA" id="ARBA00010671"/>
    </source>
</evidence>
<organism evidence="8 9">
    <name type="scientific">Massiliimalia timonensis</name>
    <dbReference type="NCBI Taxonomy" id="1987501"/>
    <lineage>
        <taxon>Bacteria</taxon>
        <taxon>Bacillati</taxon>
        <taxon>Bacillota</taxon>
        <taxon>Clostridia</taxon>
        <taxon>Eubacteriales</taxon>
        <taxon>Oscillospiraceae</taxon>
        <taxon>Massiliimalia</taxon>
    </lineage>
</organism>
<dbReference type="EMBL" id="JACRTL010000004">
    <property type="protein sequence ID" value="MBC8611245.1"/>
    <property type="molecule type" value="Genomic_DNA"/>
</dbReference>
<accession>A0A8J6TXH8</accession>
<keyword evidence="3" id="KW-0210">Decarboxylase</keyword>
<dbReference type="SUPFAM" id="SSF53383">
    <property type="entry name" value="PLP-dependent transferases"/>
    <property type="match status" value="1"/>
</dbReference>
<name>A0A8J6TXH8_9FIRM</name>
<dbReference type="GO" id="GO:0016831">
    <property type="term" value="F:carboxy-lyase activity"/>
    <property type="evidence" value="ECO:0007669"/>
    <property type="project" value="UniProtKB-KW"/>
</dbReference>
<evidence type="ECO:0000256" key="1">
    <source>
        <dbReference type="ARBA" id="ARBA00001933"/>
    </source>
</evidence>
<comment type="cofactor">
    <cofactor evidence="1">
        <name>pyridoxal 5'-phosphate</name>
        <dbReference type="ChEBI" id="CHEBI:597326"/>
    </cofactor>
</comment>
<evidence type="ECO:0000259" key="7">
    <source>
        <dbReference type="Pfam" id="PF03711"/>
    </source>
</evidence>
<dbReference type="RefSeq" id="WP_187536570.1">
    <property type="nucleotide sequence ID" value="NZ_JACRTL010000004.1"/>
</dbReference>
<comment type="similarity">
    <text evidence="2">Belongs to the Orn/Lys/Arg decarboxylase class-I family.</text>
</comment>
<dbReference type="Pfam" id="PF03711">
    <property type="entry name" value="OKR_DC_1_C"/>
    <property type="match status" value="1"/>
</dbReference>
<keyword evidence="8" id="KW-0032">Aminotransferase</keyword>
<evidence type="ECO:0000256" key="5">
    <source>
        <dbReference type="ARBA" id="ARBA00023239"/>
    </source>
</evidence>
<gene>
    <name evidence="8" type="ORF">H8702_08975</name>
</gene>
<proteinExistence type="inferred from homology"/>
<evidence type="ECO:0000313" key="8">
    <source>
        <dbReference type="EMBL" id="MBC8611245.1"/>
    </source>
</evidence>
<dbReference type="Gene3D" id="3.90.100.10">
    <property type="entry name" value="Orn/Lys/Arg decarboxylase, C-terminal domain"/>
    <property type="match status" value="1"/>
</dbReference>
<keyword evidence="9" id="KW-1185">Reference proteome</keyword>
<evidence type="ECO:0000313" key="9">
    <source>
        <dbReference type="Proteomes" id="UP000632659"/>
    </source>
</evidence>
<dbReference type="PANTHER" id="PTHR43277">
    <property type="entry name" value="ARGININE DECARBOXYLASE"/>
    <property type="match status" value="1"/>
</dbReference>
<evidence type="ECO:0000256" key="3">
    <source>
        <dbReference type="ARBA" id="ARBA00022793"/>
    </source>
</evidence>
<comment type="caution">
    <text evidence="8">The sequence shown here is derived from an EMBL/GenBank/DDBJ whole genome shotgun (WGS) entry which is preliminary data.</text>
</comment>
<sequence length="454" mass="50302">MKTGNEAMMTTPIYDFLKKFQNQEMVRLFMPGHKGNHPFDPVFARISQYDLTEIQGADALFEAAGIIGESEANASRIFHSKATLYSTQGSTLGIQTMLSLLASRGDTVIAGRNAHMAFCNACTLLRMNIRWILPEASDPYGVRGTVTPEQVEQALKACPNAAGVYLTSPDYLGNTIDLKRIAAICHRYGVPFCCDHAHGAYLIKSPEPVHPMLAGADMCCDSAHKTLPVLTGGAYLHLGENCPWEKEEAKEHMAMFSSTSPSYLILASLDLCNRYLEERGKAEFRMLFCRVGALKQKWRDKGIHLLDNPADFSKLTLDAAACGWDGEELAEHLRKSGIECEYANSCYVVLMASPFLSQTEWELLEEAIMNLPLRPAKRWEAPAFVLPEQVMPAYEAVKQQWERVPLERAVGRVSAQTIAACPPGVPVAVAGERIHEQIKNIYKNSGNFTVKVIK</sequence>
<evidence type="ECO:0000259" key="6">
    <source>
        <dbReference type="Pfam" id="PF01276"/>
    </source>
</evidence>
<evidence type="ECO:0000256" key="4">
    <source>
        <dbReference type="ARBA" id="ARBA00022898"/>
    </source>
</evidence>
<reference evidence="8" key="1">
    <citation type="submission" date="2020-08" db="EMBL/GenBank/DDBJ databases">
        <title>Genome public.</title>
        <authorList>
            <person name="Liu C."/>
            <person name="Sun Q."/>
        </authorList>
    </citation>
    <scope>NUCLEOTIDE SEQUENCE</scope>
    <source>
        <strain evidence="8">NSJ-15</strain>
    </source>
</reference>
<dbReference type="InterPro" id="IPR008286">
    <property type="entry name" value="Prn/Lys/Arg_de-COase_C"/>
</dbReference>
<keyword evidence="4" id="KW-0663">Pyridoxal phosphate</keyword>
<dbReference type="PANTHER" id="PTHR43277:SF4">
    <property type="entry name" value="ARGININE DECARBOXYLASE"/>
    <property type="match status" value="1"/>
</dbReference>
<dbReference type="InterPro" id="IPR015421">
    <property type="entry name" value="PyrdxlP-dep_Trfase_major"/>
</dbReference>
<keyword evidence="8" id="KW-0808">Transferase</keyword>
<dbReference type="AlphaFoldDB" id="A0A8J6TXH8"/>
<feature type="domain" description="Orn/Lys/Arg decarboxylase C-terminal" evidence="7">
    <location>
        <begin position="394"/>
        <end position="441"/>
    </location>
</feature>
<feature type="domain" description="Orn/Lys/Arg decarboxylases family 1 pyridoxal-P attachment site" evidence="6">
    <location>
        <begin position="11"/>
        <end position="282"/>
    </location>
</feature>
<dbReference type="GO" id="GO:0008483">
    <property type="term" value="F:transaminase activity"/>
    <property type="evidence" value="ECO:0007669"/>
    <property type="project" value="UniProtKB-KW"/>
</dbReference>
<dbReference type="Gene3D" id="3.40.640.10">
    <property type="entry name" value="Type I PLP-dependent aspartate aminotransferase-like (Major domain)"/>
    <property type="match status" value="1"/>
</dbReference>
<keyword evidence="5" id="KW-0456">Lyase</keyword>
<dbReference type="InterPro" id="IPR052357">
    <property type="entry name" value="Orn_Lys_Arg_decarboxylase-I"/>
</dbReference>
<dbReference type="InterPro" id="IPR000310">
    <property type="entry name" value="Orn/Lys/Arg_deCO2ase_major_dom"/>
</dbReference>
<dbReference type="Proteomes" id="UP000632659">
    <property type="component" value="Unassembled WGS sequence"/>
</dbReference>
<dbReference type="InterPro" id="IPR015424">
    <property type="entry name" value="PyrdxlP-dep_Trfase"/>
</dbReference>